<accession>A0A2M7IPD8</accession>
<comment type="function">
    <text evidence="2 8 10">Excises uracil residues from the DNA which can arise as a result of misincorporation of dUMP residues by DNA polymerase or due to deamination of cytosine.</text>
</comment>
<gene>
    <name evidence="8" type="primary">ung</name>
    <name evidence="12" type="ORF">COZ82_00760</name>
</gene>
<dbReference type="AlphaFoldDB" id="A0A2M7IPD8"/>
<comment type="subcellular location">
    <subcellularLocation>
        <location evidence="8">Cytoplasm</location>
    </subcellularLocation>
</comment>
<evidence type="ECO:0000256" key="5">
    <source>
        <dbReference type="ARBA" id="ARBA00022763"/>
    </source>
</evidence>
<dbReference type="CDD" id="cd10027">
    <property type="entry name" value="UDG-F1-like"/>
    <property type="match status" value="1"/>
</dbReference>
<dbReference type="PROSITE" id="PS00130">
    <property type="entry name" value="U_DNA_GLYCOSYLASE"/>
    <property type="match status" value="1"/>
</dbReference>
<dbReference type="SMART" id="SM00986">
    <property type="entry name" value="UDG"/>
    <property type="match status" value="1"/>
</dbReference>
<dbReference type="InterPro" id="IPR036895">
    <property type="entry name" value="Uracil-DNA_glycosylase-like_sf"/>
</dbReference>
<dbReference type="EC" id="3.2.2.27" evidence="4 8"/>
<dbReference type="Pfam" id="PF03167">
    <property type="entry name" value="UDG"/>
    <property type="match status" value="1"/>
</dbReference>
<protein>
    <recommendedName>
        <fullName evidence="4 8">Uracil-DNA glycosylase</fullName>
        <shortName evidence="8">UDG</shortName>
        <ecNumber evidence="4 8">3.2.2.27</ecNumber>
    </recommendedName>
</protein>
<sequence>MTVQIEKSWQKILATEFTEDYFLQLTKKVRSDYLNKIIYPPPKLIFNAFAQCSFAMVKVVIIGQDPYHGPNQAMGLSFSVSDEVPIPPSLLNIFKEIKNDLNITIPNNGNLERWAKQGVLLLNATLTVEKGLAGSHQNYGWNKFTDAVIKNISDKKEHIVFLLWGAFAQSKQILIDKNKHLILTAPHPSPLSAHRGFLGCKHFSQTNEYLKSHEIKPIIW</sequence>
<dbReference type="NCBIfam" id="NF003592">
    <property type="entry name" value="PRK05254.1-5"/>
    <property type="match status" value="1"/>
</dbReference>
<comment type="catalytic activity">
    <reaction evidence="1 8 10">
        <text>Hydrolyzes single-stranded DNA or mismatched double-stranded DNA and polynucleotides, releasing free uracil.</text>
        <dbReference type="EC" id="3.2.2.27"/>
    </reaction>
</comment>
<evidence type="ECO:0000313" key="13">
    <source>
        <dbReference type="Proteomes" id="UP000230837"/>
    </source>
</evidence>
<feature type="domain" description="Uracil-DNA glycosylase-like" evidence="11">
    <location>
        <begin position="49"/>
        <end position="210"/>
    </location>
</feature>
<evidence type="ECO:0000259" key="11">
    <source>
        <dbReference type="SMART" id="SM00986"/>
    </source>
</evidence>
<name>A0A2M7IPD8_9BACT</name>
<evidence type="ECO:0000256" key="8">
    <source>
        <dbReference type="HAMAP-Rule" id="MF_00148"/>
    </source>
</evidence>
<proteinExistence type="inferred from homology"/>
<dbReference type="PANTHER" id="PTHR11264:SF0">
    <property type="entry name" value="URACIL-DNA GLYCOSYLASE"/>
    <property type="match status" value="1"/>
</dbReference>
<dbReference type="GO" id="GO:0097510">
    <property type="term" value="P:base-excision repair, AP site formation via deaminated base removal"/>
    <property type="evidence" value="ECO:0007669"/>
    <property type="project" value="TreeGrafter"/>
</dbReference>
<evidence type="ECO:0000256" key="2">
    <source>
        <dbReference type="ARBA" id="ARBA00002631"/>
    </source>
</evidence>
<comment type="caution">
    <text evidence="12">The sequence shown here is derived from an EMBL/GenBank/DDBJ whole genome shotgun (WGS) entry which is preliminary data.</text>
</comment>
<evidence type="ECO:0000256" key="1">
    <source>
        <dbReference type="ARBA" id="ARBA00001400"/>
    </source>
</evidence>
<dbReference type="NCBIfam" id="TIGR00628">
    <property type="entry name" value="ung"/>
    <property type="match status" value="1"/>
</dbReference>
<dbReference type="GO" id="GO:0004844">
    <property type="term" value="F:uracil DNA N-glycosylase activity"/>
    <property type="evidence" value="ECO:0007669"/>
    <property type="project" value="UniProtKB-UniRule"/>
</dbReference>
<dbReference type="SMART" id="SM00987">
    <property type="entry name" value="UreE_C"/>
    <property type="match status" value="1"/>
</dbReference>
<evidence type="ECO:0000313" key="12">
    <source>
        <dbReference type="EMBL" id="PIW97216.1"/>
    </source>
</evidence>
<comment type="similarity">
    <text evidence="3 8 10">Belongs to the uracil-DNA glycosylase (UDG) superfamily. UNG family.</text>
</comment>
<dbReference type="EMBL" id="PFHR01000048">
    <property type="protein sequence ID" value="PIW97216.1"/>
    <property type="molecule type" value="Genomic_DNA"/>
</dbReference>
<reference evidence="13" key="1">
    <citation type="submission" date="2017-09" db="EMBL/GenBank/DDBJ databases">
        <title>Depth-based differentiation of microbial function through sediment-hosted aquifers and enrichment of novel symbionts in the deep terrestrial subsurface.</title>
        <authorList>
            <person name="Probst A.J."/>
            <person name="Ladd B."/>
            <person name="Jarett J.K."/>
            <person name="Geller-Mcgrath D.E."/>
            <person name="Sieber C.M.K."/>
            <person name="Emerson J.B."/>
            <person name="Anantharaman K."/>
            <person name="Thomas B.C."/>
            <person name="Malmstrom R."/>
            <person name="Stieglmeier M."/>
            <person name="Klingl A."/>
            <person name="Woyke T."/>
            <person name="Ryan C.M."/>
            <person name="Banfield J.F."/>
        </authorList>
    </citation>
    <scope>NUCLEOTIDE SEQUENCE [LARGE SCALE GENOMIC DNA]</scope>
</reference>
<evidence type="ECO:0000256" key="4">
    <source>
        <dbReference type="ARBA" id="ARBA00012030"/>
    </source>
</evidence>
<dbReference type="PANTHER" id="PTHR11264">
    <property type="entry name" value="URACIL-DNA GLYCOSYLASE"/>
    <property type="match status" value="1"/>
</dbReference>
<keyword evidence="8" id="KW-0963">Cytoplasm</keyword>
<evidence type="ECO:0000256" key="9">
    <source>
        <dbReference type="PROSITE-ProRule" id="PRU10072"/>
    </source>
</evidence>
<keyword evidence="7 8" id="KW-0234">DNA repair</keyword>
<keyword evidence="6 8" id="KW-0378">Hydrolase</keyword>
<evidence type="ECO:0000256" key="6">
    <source>
        <dbReference type="ARBA" id="ARBA00022801"/>
    </source>
</evidence>
<dbReference type="SUPFAM" id="SSF52141">
    <property type="entry name" value="Uracil-DNA glycosylase-like"/>
    <property type="match status" value="1"/>
</dbReference>
<dbReference type="InterPro" id="IPR005122">
    <property type="entry name" value="Uracil-DNA_glycosylase-like"/>
</dbReference>
<dbReference type="HAMAP" id="MF_00148">
    <property type="entry name" value="UDG"/>
    <property type="match status" value="1"/>
</dbReference>
<organism evidence="12 13">
    <name type="scientific">Candidatus Kaiserbacteria bacterium CG_4_8_14_3_um_filter_38_9</name>
    <dbReference type="NCBI Taxonomy" id="1974599"/>
    <lineage>
        <taxon>Bacteria</taxon>
        <taxon>Candidatus Kaiseribacteriota</taxon>
    </lineage>
</organism>
<dbReference type="Proteomes" id="UP000230837">
    <property type="component" value="Unassembled WGS sequence"/>
</dbReference>
<dbReference type="NCBIfam" id="NF003589">
    <property type="entry name" value="PRK05254.1-2"/>
    <property type="match status" value="1"/>
</dbReference>
<feature type="active site" description="Proton acceptor" evidence="8 9">
    <location>
        <position position="65"/>
    </location>
</feature>
<dbReference type="FunFam" id="3.40.470.10:FF:000001">
    <property type="entry name" value="Uracil-DNA glycosylase"/>
    <property type="match status" value="1"/>
</dbReference>
<dbReference type="Gene3D" id="3.40.470.10">
    <property type="entry name" value="Uracil-DNA glycosylase-like domain"/>
    <property type="match status" value="1"/>
</dbReference>
<evidence type="ECO:0000256" key="3">
    <source>
        <dbReference type="ARBA" id="ARBA00008184"/>
    </source>
</evidence>
<dbReference type="NCBIfam" id="NF003591">
    <property type="entry name" value="PRK05254.1-4"/>
    <property type="match status" value="1"/>
</dbReference>
<dbReference type="InterPro" id="IPR018085">
    <property type="entry name" value="Ura-DNA_Glyclase_AS"/>
</dbReference>
<keyword evidence="5 8" id="KW-0227">DNA damage</keyword>
<dbReference type="InterPro" id="IPR002043">
    <property type="entry name" value="UDG_fam1"/>
</dbReference>
<evidence type="ECO:0000256" key="7">
    <source>
        <dbReference type="ARBA" id="ARBA00023204"/>
    </source>
</evidence>
<evidence type="ECO:0000256" key="10">
    <source>
        <dbReference type="RuleBase" id="RU003780"/>
    </source>
</evidence>
<dbReference type="NCBIfam" id="NF003588">
    <property type="entry name" value="PRK05254.1-1"/>
    <property type="match status" value="1"/>
</dbReference>
<dbReference type="GO" id="GO:0005737">
    <property type="term" value="C:cytoplasm"/>
    <property type="evidence" value="ECO:0007669"/>
    <property type="project" value="UniProtKB-SubCell"/>
</dbReference>